<evidence type="ECO:0000256" key="2">
    <source>
        <dbReference type="ARBA" id="ARBA00007441"/>
    </source>
</evidence>
<evidence type="ECO:0000256" key="4">
    <source>
        <dbReference type="ARBA" id="ARBA00022576"/>
    </source>
</evidence>
<protein>
    <recommendedName>
        <fullName evidence="7">Aminotransferase</fullName>
        <ecNumber evidence="7">2.6.1.-</ecNumber>
    </recommendedName>
</protein>
<dbReference type="EC" id="2.6.1.-" evidence="7"/>
<dbReference type="PANTHER" id="PTHR46383">
    <property type="entry name" value="ASPARTATE AMINOTRANSFERASE"/>
    <property type="match status" value="1"/>
</dbReference>
<keyword evidence="6" id="KW-0663">Pyridoxal phosphate</keyword>
<accession>H2C8C3</accession>
<reference evidence="9 10" key="1">
    <citation type="submission" date="2012-01" db="EMBL/GenBank/DDBJ databases">
        <title>Improved High-Quality Draft sequence of Metallosphaera yellowstonensis MK1.</title>
        <authorList>
            <consortium name="US DOE Joint Genome Institute"/>
            <person name="Lucas S."/>
            <person name="Han J."/>
            <person name="Cheng J.-F."/>
            <person name="Goodwin L."/>
            <person name="Pitluck S."/>
            <person name="Peters L."/>
            <person name="Teshima H."/>
            <person name="Detter J.C."/>
            <person name="Han C."/>
            <person name="Tapia R."/>
            <person name="Land M."/>
            <person name="Hauser L."/>
            <person name="Kyrpides N."/>
            <person name="Kozubal M."/>
            <person name="Macur R.E."/>
            <person name="Jay Z."/>
            <person name="Inskeep W."/>
            <person name="Woyke T."/>
        </authorList>
    </citation>
    <scope>NUCLEOTIDE SEQUENCE [LARGE SCALE GENOMIC DNA]</scope>
    <source>
        <strain evidence="9 10">MK1</strain>
    </source>
</reference>
<organism evidence="9 10">
    <name type="scientific">Metallosphaera yellowstonensis MK1</name>
    <dbReference type="NCBI Taxonomy" id="671065"/>
    <lineage>
        <taxon>Archaea</taxon>
        <taxon>Thermoproteota</taxon>
        <taxon>Thermoprotei</taxon>
        <taxon>Sulfolobales</taxon>
        <taxon>Sulfolobaceae</taxon>
        <taxon>Metallosphaera</taxon>
    </lineage>
</organism>
<dbReference type="InterPro" id="IPR004839">
    <property type="entry name" value="Aminotransferase_I/II_large"/>
</dbReference>
<sequence>MPDFASSLSALTGESTLLYQEIARNVERTKGIKTINFGIGQPDLPTPSRIREGAKSALDQGYTSYTPALGIDELRSKVAEFLSQRYGDRILKEEVAITPGAKTALFLGFLLYINPGDEVILFDPSFYSYAEIVKLLGGKPIYVPLRFDETQGFRFDIEDVSKKITSKTKMIVYNNPHNPTGMNFDRKLTDELYNLSSEKKILLLSDEIYDHFVYDSGFKSVLSESGWRDNVFYVNGFSKTFSMTGWRLGIVVAKKDVINKIGVLASNIYTCPTSFAQRGALHAFETMDEVRSMIETFRRRRDAMYSEVKKIKDIKVYRSSGAFYMFPDFSEILRKSGLDSKSLAIRLIEDGGVVTIPGEVFPQEVGKRFLRLSFALSEEKIKEGVARMKAVLEKLADEKEKR</sequence>
<gene>
    <name evidence="9" type="ORF">MetMK1DRAFT_00028310</name>
</gene>
<evidence type="ECO:0000256" key="6">
    <source>
        <dbReference type="ARBA" id="ARBA00022898"/>
    </source>
</evidence>
<dbReference type="Pfam" id="PF00155">
    <property type="entry name" value="Aminotran_1_2"/>
    <property type="match status" value="1"/>
</dbReference>
<evidence type="ECO:0000256" key="3">
    <source>
        <dbReference type="ARBA" id="ARBA00011738"/>
    </source>
</evidence>
<name>H2C8C3_9CREN</name>
<keyword evidence="10" id="KW-1185">Reference proteome</keyword>
<dbReference type="EMBL" id="JH597770">
    <property type="protein sequence ID" value="EHP68399.1"/>
    <property type="molecule type" value="Genomic_DNA"/>
</dbReference>
<dbReference type="InterPro" id="IPR050596">
    <property type="entry name" value="AspAT/PAT-like"/>
</dbReference>
<proteinExistence type="inferred from homology"/>
<dbReference type="Proteomes" id="UP000003980">
    <property type="component" value="Unassembled WGS sequence"/>
</dbReference>
<evidence type="ECO:0000256" key="1">
    <source>
        <dbReference type="ARBA" id="ARBA00001933"/>
    </source>
</evidence>
<keyword evidence="5 7" id="KW-0808">Transferase</keyword>
<dbReference type="GO" id="GO:0006520">
    <property type="term" value="P:amino acid metabolic process"/>
    <property type="evidence" value="ECO:0007669"/>
    <property type="project" value="InterPro"/>
</dbReference>
<dbReference type="Gene3D" id="3.90.1150.10">
    <property type="entry name" value="Aspartate Aminotransferase, domain 1"/>
    <property type="match status" value="1"/>
</dbReference>
<dbReference type="GO" id="GO:0008483">
    <property type="term" value="F:transaminase activity"/>
    <property type="evidence" value="ECO:0007669"/>
    <property type="project" value="UniProtKB-KW"/>
</dbReference>
<evidence type="ECO:0000313" key="9">
    <source>
        <dbReference type="EMBL" id="EHP68399.1"/>
    </source>
</evidence>
<evidence type="ECO:0000256" key="5">
    <source>
        <dbReference type="ARBA" id="ARBA00022679"/>
    </source>
</evidence>
<dbReference type="InterPro" id="IPR015422">
    <property type="entry name" value="PyrdxlP-dep_Trfase_small"/>
</dbReference>
<comment type="similarity">
    <text evidence="2 7">Belongs to the class-I pyridoxal-phosphate-dependent aminotransferase family.</text>
</comment>
<dbReference type="CDD" id="cd00609">
    <property type="entry name" value="AAT_like"/>
    <property type="match status" value="1"/>
</dbReference>
<evidence type="ECO:0000259" key="8">
    <source>
        <dbReference type="Pfam" id="PF00155"/>
    </source>
</evidence>
<dbReference type="STRING" id="671065.MetMK1DRAFT_00028310"/>
<dbReference type="eggNOG" id="arCOG01130">
    <property type="taxonomic scope" value="Archaea"/>
</dbReference>
<evidence type="ECO:0000313" key="10">
    <source>
        <dbReference type="Proteomes" id="UP000003980"/>
    </source>
</evidence>
<dbReference type="InterPro" id="IPR015424">
    <property type="entry name" value="PyrdxlP-dep_Trfase"/>
</dbReference>
<dbReference type="InterPro" id="IPR004838">
    <property type="entry name" value="NHTrfase_class1_PyrdxlP-BS"/>
</dbReference>
<keyword evidence="4 7" id="KW-0032">Aminotransferase</keyword>
<dbReference type="InterPro" id="IPR015421">
    <property type="entry name" value="PyrdxlP-dep_Trfase_major"/>
</dbReference>
<dbReference type="PANTHER" id="PTHR46383:SF1">
    <property type="entry name" value="ASPARTATE AMINOTRANSFERASE"/>
    <property type="match status" value="1"/>
</dbReference>
<comment type="cofactor">
    <cofactor evidence="1 7">
        <name>pyridoxal 5'-phosphate</name>
        <dbReference type="ChEBI" id="CHEBI:597326"/>
    </cofactor>
</comment>
<dbReference type="OrthoDB" id="372018at2157"/>
<dbReference type="GO" id="GO:0030170">
    <property type="term" value="F:pyridoxal phosphate binding"/>
    <property type="evidence" value="ECO:0007669"/>
    <property type="project" value="InterPro"/>
</dbReference>
<evidence type="ECO:0000256" key="7">
    <source>
        <dbReference type="RuleBase" id="RU000481"/>
    </source>
</evidence>
<dbReference type="PROSITE" id="PS00105">
    <property type="entry name" value="AA_TRANSFER_CLASS_1"/>
    <property type="match status" value="1"/>
</dbReference>
<dbReference type="Gene3D" id="3.40.640.10">
    <property type="entry name" value="Type I PLP-dependent aspartate aminotransferase-like (Major domain)"/>
    <property type="match status" value="1"/>
</dbReference>
<dbReference type="HOGENOM" id="CLU_017584_4_3_2"/>
<feature type="domain" description="Aminotransferase class I/classII large" evidence="8">
    <location>
        <begin position="33"/>
        <end position="387"/>
    </location>
</feature>
<comment type="subunit">
    <text evidence="3">Homodimer.</text>
</comment>
<dbReference type="SUPFAM" id="SSF53383">
    <property type="entry name" value="PLP-dependent transferases"/>
    <property type="match status" value="1"/>
</dbReference>
<dbReference type="AlphaFoldDB" id="H2C8C3"/>